<gene>
    <name evidence="2" type="ORF">F511_08564</name>
</gene>
<protein>
    <submittedName>
        <fullName evidence="2">Uncharacterized protein</fullName>
    </submittedName>
</protein>
<name>A0A2Z7D4L5_9LAMI</name>
<reference evidence="2 3" key="1">
    <citation type="journal article" date="2015" name="Proc. Natl. Acad. Sci. U.S.A.">
        <title>The resurrection genome of Boea hygrometrica: A blueprint for survival of dehydration.</title>
        <authorList>
            <person name="Xiao L."/>
            <person name="Yang G."/>
            <person name="Zhang L."/>
            <person name="Yang X."/>
            <person name="Zhao S."/>
            <person name="Ji Z."/>
            <person name="Zhou Q."/>
            <person name="Hu M."/>
            <person name="Wang Y."/>
            <person name="Chen M."/>
            <person name="Xu Y."/>
            <person name="Jin H."/>
            <person name="Xiao X."/>
            <person name="Hu G."/>
            <person name="Bao F."/>
            <person name="Hu Y."/>
            <person name="Wan P."/>
            <person name="Li L."/>
            <person name="Deng X."/>
            <person name="Kuang T."/>
            <person name="Xiang C."/>
            <person name="Zhu J.K."/>
            <person name="Oliver M.J."/>
            <person name="He Y."/>
        </authorList>
    </citation>
    <scope>NUCLEOTIDE SEQUENCE [LARGE SCALE GENOMIC DNA]</scope>
    <source>
        <strain evidence="3">cv. XS01</strain>
    </source>
</reference>
<feature type="compositionally biased region" description="Polar residues" evidence="1">
    <location>
        <begin position="14"/>
        <end position="26"/>
    </location>
</feature>
<evidence type="ECO:0000256" key="1">
    <source>
        <dbReference type="SAM" id="MobiDB-lite"/>
    </source>
</evidence>
<dbReference type="EMBL" id="KQ991552">
    <property type="protein sequence ID" value="KZV51954.1"/>
    <property type="molecule type" value="Genomic_DNA"/>
</dbReference>
<evidence type="ECO:0000313" key="3">
    <source>
        <dbReference type="Proteomes" id="UP000250235"/>
    </source>
</evidence>
<evidence type="ECO:0000313" key="2">
    <source>
        <dbReference type="EMBL" id="KZV51954.1"/>
    </source>
</evidence>
<dbReference type="AlphaFoldDB" id="A0A2Z7D4L5"/>
<feature type="region of interest" description="Disordered" evidence="1">
    <location>
        <begin position="1"/>
        <end position="26"/>
    </location>
</feature>
<dbReference type="Proteomes" id="UP000250235">
    <property type="component" value="Unassembled WGS sequence"/>
</dbReference>
<accession>A0A2Z7D4L5</accession>
<organism evidence="2 3">
    <name type="scientific">Dorcoceras hygrometricum</name>
    <dbReference type="NCBI Taxonomy" id="472368"/>
    <lineage>
        <taxon>Eukaryota</taxon>
        <taxon>Viridiplantae</taxon>
        <taxon>Streptophyta</taxon>
        <taxon>Embryophyta</taxon>
        <taxon>Tracheophyta</taxon>
        <taxon>Spermatophyta</taxon>
        <taxon>Magnoliopsida</taxon>
        <taxon>eudicotyledons</taxon>
        <taxon>Gunneridae</taxon>
        <taxon>Pentapetalae</taxon>
        <taxon>asterids</taxon>
        <taxon>lamiids</taxon>
        <taxon>Lamiales</taxon>
        <taxon>Gesneriaceae</taxon>
        <taxon>Didymocarpoideae</taxon>
        <taxon>Trichosporeae</taxon>
        <taxon>Loxocarpinae</taxon>
        <taxon>Dorcoceras</taxon>
    </lineage>
</organism>
<keyword evidence="3" id="KW-1185">Reference proteome</keyword>
<proteinExistence type="predicted"/>
<sequence length="110" mass="12164">MTTSGPEARAAQPRLQTTQPNSGGNQMTCAPMIGYCPRTLQEGIGRWTEDPFSVPEYLPRPHYHFGNVSRGPCIDVMKSPVQDLGEAQSSPQLPDIPELLDVVVFARRLR</sequence>